<accession>A0AAD1XMT9</accession>
<dbReference type="EMBL" id="CAMPGE010017012">
    <property type="protein sequence ID" value="CAI2375524.1"/>
    <property type="molecule type" value="Genomic_DNA"/>
</dbReference>
<dbReference type="PANTHER" id="PTHR43899">
    <property type="entry name" value="RH59310P"/>
    <property type="match status" value="1"/>
</dbReference>
<gene>
    <name evidence="4" type="ORF">ECRASSUSDP1_LOCUS16886</name>
</gene>
<dbReference type="InterPro" id="IPR051019">
    <property type="entry name" value="VLCFA-Steroid_DH"/>
</dbReference>
<evidence type="ECO:0000256" key="1">
    <source>
        <dbReference type="ARBA" id="ARBA00006484"/>
    </source>
</evidence>
<name>A0AAD1XMT9_EUPCR</name>
<dbReference type="Gene3D" id="3.40.50.720">
    <property type="entry name" value="NAD(P)-binding Rossmann-like Domain"/>
    <property type="match status" value="1"/>
</dbReference>
<keyword evidence="3" id="KW-0472">Membrane</keyword>
<protein>
    <submittedName>
        <fullName evidence="4">Uncharacterized protein</fullName>
    </submittedName>
</protein>
<dbReference type="SUPFAM" id="SSF51735">
    <property type="entry name" value="NAD(P)-binding Rossmann-fold domains"/>
    <property type="match status" value="1"/>
</dbReference>
<dbReference type="GO" id="GO:0016491">
    <property type="term" value="F:oxidoreductase activity"/>
    <property type="evidence" value="ECO:0007669"/>
    <property type="project" value="UniProtKB-KW"/>
</dbReference>
<keyword evidence="3" id="KW-0812">Transmembrane</keyword>
<evidence type="ECO:0000256" key="2">
    <source>
        <dbReference type="ARBA" id="ARBA00023002"/>
    </source>
</evidence>
<evidence type="ECO:0000313" key="5">
    <source>
        <dbReference type="Proteomes" id="UP001295684"/>
    </source>
</evidence>
<evidence type="ECO:0000256" key="3">
    <source>
        <dbReference type="SAM" id="Phobius"/>
    </source>
</evidence>
<keyword evidence="2" id="KW-0560">Oxidoreductase</keyword>
<dbReference type="InterPro" id="IPR036291">
    <property type="entry name" value="NAD(P)-bd_dom_sf"/>
</dbReference>
<keyword evidence="5" id="KW-1185">Reference proteome</keyword>
<dbReference type="Pfam" id="PF00106">
    <property type="entry name" value="adh_short"/>
    <property type="match status" value="1"/>
</dbReference>
<dbReference type="InterPro" id="IPR002347">
    <property type="entry name" value="SDR_fam"/>
</dbReference>
<organism evidence="4 5">
    <name type="scientific">Euplotes crassus</name>
    <dbReference type="NCBI Taxonomy" id="5936"/>
    <lineage>
        <taxon>Eukaryota</taxon>
        <taxon>Sar</taxon>
        <taxon>Alveolata</taxon>
        <taxon>Ciliophora</taxon>
        <taxon>Intramacronucleata</taxon>
        <taxon>Spirotrichea</taxon>
        <taxon>Hypotrichia</taxon>
        <taxon>Euplotida</taxon>
        <taxon>Euplotidae</taxon>
        <taxon>Moneuplotes</taxon>
    </lineage>
</organism>
<proteinExistence type="inferred from homology"/>
<dbReference type="PIRSF" id="PIRSF000126">
    <property type="entry name" value="11-beta-HSD1"/>
    <property type="match status" value="1"/>
</dbReference>
<evidence type="ECO:0000313" key="4">
    <source>
        <dbReference type="EMBL" id="CAI2375524.1"/>
    </source>
</evidence>
<reference evidence="4" key="1">
    <citation type="submission" date="2023-07" db="EMBL/GenBank/DDBJ databases">
        <authorList>
            <consortium name="AG Swart"/>
            <person name="Singh M."/>
            <person name="Singh A."/>
            <person name="Seah K."/>
            <person name="Emmerich C."/>
        </authorList>
    </citation>
    <scope>NUCLEOTIDE SEQUENCE</scope>
    <source>
        <strain evidence="4">DP1</strain>
    </source>
</reference>
<keyword evidence="3" id="KW-1133">Transmembrane helix</keyword>
<dbReference type="AlphaFoldDB" id="A0AAD1XMT9"/>
<dbReference type="PANTHER" id="PTHR43899:SF13">
    <property type="entry name" value="RH59310P"/>
    <property type="match status" value="1"/>
</dbReference>
<comment type="similarity">
    <text evidence="1">Belongs to the short-chain dehydrogenases/reductases (SDR) family.</text>
</comment>
<dbReference type="Proteomes" id="UP001295684">
    <property type="component" value="Unassembled WGS sequence"/>
</dbReference>
<feature type="transmembrane region" description="Helical" evidence="3">
    <location>
        <begin position="12"/>
        <end position="33"/>
    </location>
</feature>
<dbReference type="PRINTS" id="PR00081">
    <property type="entry name" value="GDHRDH"/>
</dbReference>
<comment type="caution">
    <text evidence="4">The sequence shown here is derived from an EMBL/GenBank/DDBJ whole genome shotgun (WGS) entry which is preliminary data.</text>
</comment>
<sequence>MLSLICSLNNLLAWVIGIYTFTHTICMIVRMGLRNYARKPLDLQKRYGKGSWVIVTGATGGIGEQYCVQFAKEGFNVVLIGRNKEKLEETEIKVKEASGSVKTKVVVADLGETVEVGFYQKIYDQVKDLDVSILVNNAGWGECCHFEDISLDWHLSNLRVNAGAPTMLTHNLINHFLSRKTRSALINVSTIGNNAPLPYMGIYCAAKRFLTIFSYYLTDNYGDKIDIQNLTPGFVSTKIVNNYNGPDSITPEKCVKSSLRDLGQEFTCLPVPAHSLTAQMFHTLYRYSKPLYRMLLVNDLEKRSLKKYYKDNKE</sequence>